<gene>
    <name evidence="2" type="ORF">E2562_022058</name>
</gene>
<comment type="caution">
    <text evidence="2">The sequence shown here is derived from an EMBL/GenBank/DDBJ whole genome shotgun (WGS) entry which is preliminary data.</text>
</comment>
<sequence>MESASASSTSANASTAASSPVLQLPPLPPPVTDDVQSEQMLQKLFTRPRSRSGRVQMMLATYT</sequence>
<name>A0A6G1ENN2_9ORYZ</name>
<keyword evidence="3" id="KW-1185">Reference proteome</keyword>
<dbReference type="EMBL" id="SPHZ02000003">
    <property type="protein sequence ID" value="KAF0926229.1"/>
    <property type="molecule type" value="Genomic_DNA"/>
</dbReference>
<feature type="compositionally biased region" description="Low complexity" evidence="1">
    <location>
        <begin position="1"/>
        <end position="22"/>
    </location>
</feature>
<accession>A0A6G1ENN2</accession>
<protein>
    <submittedName>
        <fullName evidence="2">Uncharacterized protein</fullName>
    </submittedName>
</protein>
<feature type="region of interest" description="Disordered" evidence="1">
    <location>
        <begin position="44"/>
        <end position="63"/>
    </location>
</feature>
<evidence type="ECO:0000256" key="1">
    <source>
        <dbReference type="SAM" id="MobiDB-lite"/>
    </source>
</evidence>
<evidence type="ECO:0000313" key="3">
    <source>
        <dbReference type="Proteomes" id="UP000479710"/>
    </source>
</evidence>
<reference evidence="2 3" key="1">
    <citation type="submission" date="2019-11" db="EMBL/GenBank/DDBJ databases">
        <title>Whole genome sequence of Oryza granulata.</title>
        <authorList>
            <person name="Li W."/>
        </authorList>
    </citation>
    <scope>NUCLEOTIDE SEQUENCE [LARGE SCALE GENOMIC DNA]</scope>
    <source>
        <strain evidence="3">cv. Menghai</strain>
        <tissue evidence="2">Leaf</tissue>
    </source>
</reference>
<dbReference type="Proteomes" id="UP000479710">
    <property type="component" value="Unassembled WGS sequence"/>
</dbReference>
<organism evidence="2 3">
    <name type="scientific">Oryza meyeriana var. granulata</name>
    <dbReference type="NCBI Taxonomy" id="110450"/>
    <lineage>
        <taxon>Eukaryota</taxon>
        <taxon>Viridiplantae</taxon>
        <taxon>Streptophyta</taxon>
        <taxon>Embryophyta</taxon>
        <taxon>Tracheophyta</taxon>
        <taxon>Spermatophyta</taxon>
        <taxon>Magnoliopsida</taxon>
        <taxon>Liliopsida</taxon>
        <taxon>Poales</taxon>
        <taxon>Poaceae</taxon>
        <taxon>BOP clade</taxon>
        <taxon>Oryzoideae</taxon>
        <taxon>Oryzeae</taxon>
        <taxon>Oryzinae</taxon>
        <taxon>Oryza</taxon>
        <taxon>Oryza meyeriana</taxon>
    </lineage>
</organism>
<proteinExistence type="predicted"/>
<evidence type="ECO:0000313" key="2">
    <source>
        <dbReference type="EMBL" id="KAF0926229.1"/>
    </source>
</evidence>
<feature type="region of interest" description="Disordered" evidence="1">
    <location>
        <begin position="1"/>
        <end position="36"/>
    </location>
</feature>
<dbReference type="AlphaFoldDB" id="A0A6G1ENN2"/>